<feature type="compositionally biased region" description="Basic and acidic residues" evidence="1">
    <location>
        <begin position="15"/>
        <end position="28"/>
    </location>
</feature>
<sequence length="225" mass="24839">MKAIVVVDESEDESPAQKKEKKKEKETEGGVIGEVLKLLQGMARTIANFDSRITALEGKGDVLKAVGDEQSTTGDGGDASEEDDDLSWMEQHPTTKTNLAVSRVVKKPDEKATRTDQRKGKSKSVPPVEKSKQKSKALIALEKVEAKKKRKRKTLKEKETESTADKRRKAAECVEIRDPSKRLTWKETESTPVIRKTGADCVEIHDLGCARAIRDFFTVSAAAMA</sequence>
<dbReference type="Proteomes" id="UP000029120">
    <property type="component" value="Chromosome 3"/>
</dbReference>
<reference evidence="3" key="1">
    <citation type="journal article" date="2015" name="Nat. Plants">
        <title>Genome expansion of Arabis alpina linked with retrotransposition and reduced symmetric DNA methylation.</title>
        <authorList>
            <person name="Willing E.M."/>
            <person name="Rawat V."/>
            <person name="Mandakova T."/>
            <person name="Maumus F."/>
            <person name="James G.V."/>
            <person name="Nordstroem K.J."/>
            <person name="Becker C."/>
            <person name="Warthmann N."/>
            <person name="Chica C."/>
            <person name="Szarzynska B."/>
            <person name="Zytnicki M."/>
            <person name="Albani M.C."/>
            <person name="Kiefer C."/>
            <person name="Bergonzi S."/>
            <person name="Castaings L."/>
            <person name="Mateos J.L."/>
            <person name="Berns M.C."/>
            <person name="Bujdoso N."/>
            <person name="Piofczyk T."/>
            <person name="de Lorenzo L."/>
            <person name="Barrero-Sicilia C."/>
            <person name="Mateos I."/>
            <person name="Piednoel M."/>
            <person name="Hagmann J."/>
            <person name="Chen-Min-Tao R."/>
            <person name="Iglesias-Fernandez R."/>
            <person name="Schuster S.C."/>
            <person name="Alonso-Blanco C."/>
            <person name="Roudier F."/>
            <person name="Carbonero P."/>
            <person name="Paz-Ares J."/>
            <person name="Davis S.J."/>
            <person name="Pecinka A."/>
            <person name="Quesneville H."/>
            <person name="Colot V."/>
            <person name="Lysak M.A."/>
            <person name="Weigel D."/>
            <person name="Coupland G."/>
            <person name="Schneeberger K."/>
        </authorList>
    </citation>
    <scope>NUCLEOTIDE SEQUENCE [LARGE SCALE GENOMIC DNA]</scope>
    <source>
        <strain evidence="3">cv. Pajares</strain>
    </source>
</reference>
<feature type="compositionally biased region" description="Basic and acidic residues" evidence="1">
    <location>
        <begin position="156"/>
        <end position="171"/>
    </location>
</feature>
<name>A0A087H6H6_ARAAL</name>
<evidence type="ECO:0000313" key="2">
    <source>
        <dbReference type="EMBL" id="KFK37728.1"/>
    </source>
</evidence>
<protein>
    <submittedName>
        <fullName evidence="2">Uncharacterized protein</fullName>
    </submittedName>
</protein>
<dbReference type="Gramene" id="KFK37728">
    <property type="protein sequence ID" value="KFK37728"/>
    <property type="gene ID" value="AALP_AA3G021700"/>
</dbReference>
<keyword evidence="3" id="KW-1185">Reference proteome</keyword>
<organism evidence="2 3">
    <name type="scientific">Arabis alpina</name>
    <name type="common">Alpine rock-cress</name>
    <dbReference type="NCBI Taxonomy" id="50452"/>
    <lineage>
        <taxon>Eukaryota</taxon>
        <taxon>Viridiplantae</taxon>
        <taxon>Streptophyta</taxon>
        <taxon>Embryophyta</taxon>
        <taxon>Tracheophyta</taxon>
        <taxon>Spermatophyta</taxon>
        <taxon>Magnoliopsida</taxon>
        <taxon>eudicotyledons</taxon>
        <taxon>Gunneridae</taxon>
        <taxon>Pentapetalae</taxon>
        <taxon>rosids</taxon>
        <taxon>malvids</taxon>
        <taxon>Brassicales</taxon>
        <taxon>Brassicaceae</taxon>
        <taxon>Arabideae</taxon>
        <taxon>Arabis</taxon>
    </lineage>
</organism>
<feature type="region of interest" description="Disordered" evidence="1">
    <location>
        <begin position="1"/>
        <end position="30"/>
    </location>
</feature>
<feature type="compositionally biased region" description="Acidic residues" evidence="1">
    <location>
        <begin position="78"/>
        <end position="87"/>
    </location>
</feature>
<gene>
    <name evidence="2" type="ordered locus">AALP_Aa3g021700</name>
</gene>
<evidence type="ECO:0000256" key="1">
    <source>
        <dbReference type="SAM" id="MobiDB-lite"/>
    </source>
</evidence>
<feature type="compositionally biased region" description="Basic and acidic residues" evidence="1">
    <location>
        <begin position="106"/>
        <end position="119"/>
    </location>
</feature>
<proteinExistence type="predicted"/>
<feature type="region of interest" description="Disordered" evidence="1">
    <location>
        <begin position="64"/>
        <end position="135"/>
    </location>
</feature>
<feature type="region of interest" description="Disordered" evidence="1">
    <location>
        <begin position="149"/>
        <end position="171"/>
    </location>
</feature>
<dbReference type="AlphaFoldDB" id="A0A087H6H6"/>
<dbReference type="EMBL" id="CM002871">
    <property type="protein sequence ID" value="KFK37728.1"/>
    <property type="molecule type" value="Genomic_DNA"/>
</dbReference>
<accession>A0A087H6H6</accession>
<evidence type="ECO:0000313" key="3">
    <source>
        <dbReference type="Proteomes" id="UP000029120"/>
    </source>
</evidence>